<proteinExistence type="predicted"/>
<dbReference type="GO" id="GO:0003700">
    <property type="term" value="F:DNA-binding transcription factor activity"/>
    <property type="evidence" value="ECO:0007669"/>
    <property type="project" value="TreeGrafter"/>
</dbReference>
<dbReference type="OrthoDB" id="7505659at2"/>
<evidence type="ECO:0000256" key="3">
    <source>
        <dbReference type="ARBA" id="ARBA00023125"/>
    </source>
</evidence>
<dbReference type="InterPro" id="IPR036271">
    <property type="entry name" value="Tet_transcr_reg_TetR-rel_C_sf"/>
</dbReference>
<dbReference type="Gene3D" id="1.10.357.10">
    <property type="entry name" value="Tetracycline Repressor, domain 2"/>
    <property type="match status" value="1"/>
</dbReference>
<dbReference type="InterPro" id="IPR001647">
    <property type="entry name" value="HTH_TetR"/>
</dbReference>
<dbReference type="AlphaFoldDB" id="A0A3N4Z9X5"/>
<dbReference type="InterPro" id="IPR009057">
    <property type="entry name" value="Homeodomain-like_sf"/>
</dbReference>
<organism evidence="8 9">
    <name type="scientific">Myceligenerans xiligouense</name>
    <dbReference type="NCBI Taxonomy" id="253184"/>
    <lineage>
        <taxon>Bacteria</taxon>
        <taxon>Bacillati</taxon>
        <taxon>Actinomycetota</taxon>
        <taxon>Actinomycetes</taxon>
        <taxon>Micrococcales</taxon>
        <taxon>Promicromonosporaceae</taxon>
        <taxon>Myceligenerans</taxon>
    </lineage>
</organism>
<name>A0A3N4Z9X5_9MICO</name>
<dbReference type="EMBL" id="RKQZ01000001">
    <property type="protein sequence ID" value="RPF22658.1"/>
    <property type="molecule type" value="Genomic_DNA"/>
</dbReference>
<protein>
    <submittedName>
        <fullName evidence="8">TetR family transcriptional regulator</fullName>
    </submittedName>
</protein>
<evidence type="ECO:0000256" key="4">
    <source>
        <dbReference type="ARBA" id="ARBA00023163"/>
    </source>
</evidence>
<evidence type="ECO:0000256" key="5">
    <source>
        <dbReference type="PROSITE-ProRule" id="PRU00335"/>
    </source>
</evidence>
<evidence type="ECO:0000256" key="2">
    <source>
        <dbReference type="ARBA" id="ARBA00023015"/>
    </source>
</evidence>
<gene>
    <name evidence="8" type="ORF">EDD34_3327</name>
</gene>
<dbReference type="PANTHER" id="PTHR30055">
    <property type="entry name" value="HTH-TYPE TRANSCRIPTIONAL REGULATOR RUTR"/>
    <property type="match status" value="1"/>
</dbReference>
<evidence type="ECO:0000313" key="9">
    <source>
        <dbReference type="Proteomes" id="UP000280501"/>
    </source>
</evidence>
<evidence type="ECO:0000256" key="6">
    <source>
        <dbReference type="SAM" id="MobiDB-lite"/>
    </source>
</evidence>
<dbReference type="Pfam" id="PF00440">
    <property type="entry name" value="TetR_N"/>
    <property type="match status" value="1"/>
</dbReference>
<evidence type="ECO:0000259" key="7">
    <source>
        <dbReference type="PROSITE" id="PS50977"/>
    </source>
</evidence>
<dbReference type="InterPro" id="IPR039538">
    <property type="entry name" value="BetI_C"/>
</dbReference>
<keyword evidence="1" id="KW-0678">Repressor</keyword>
<dbReference type="GO" id="GO:0000976">
    <property type="term" value="F:transcription cis-regulatory region binding"/>
    <property type="evidence" value="ECO:0007669"/>
    <property type="project" value="TreeGrafter"/>
</dbReference>
<dbReference type="PRINTS" id="PR00455">
    <property type="entry name" value="HTHTETR"/>
</dbReference>
<feature type="region of interest" description="Disordered" evidence="6">
    <location>
        <begin position="1"/>
        <end position="20"/>
    </location>
</feature>
<keyword evidence="9" id="KW-1185">Reference proteome</keyword>
<comment type="caution">
    <text evidence="8">The sequence shown here is derived from an EMBL/GenBank/DDBJ whole genome shotgun (WGS) entry which is preliminary data.</text>
</comment>
<dbReference type="PROSITE" id="PS50977">
    <property type="entry name" value="HTH_TETR_2"/>
    <property type="match status" value="1"/>
</dbReference>
<dbReference type="PANTHER" id="PTHR30055:SF226">
    <property type="entry name" value="HTH-TYPE TRANSCRIPTIONAL REGULATOR PKSA"/>
    <property type="match status" value="1"/>
</dbReference>
<dbReference type="InterPro" id="IPR050109">
    <property type="entry name" value="HTH-type_TetR-like_transc_reg"/>
</dbReference>
<dbReference type="Pfam" id="PF13977">
    <property type="entry name" value="TetR_C_6"/>
    <property type="match status" value="1"/>
</dbReference>
<dbReference type="Proteomes" id="UP000280501">
    <property type="component" value="Unassembled WGS sequence"/>
</dbReference>
<evidence type="ECO:0000313" key="8">
    <source>
        <dbReference type="EMBL" id="RPF22658.1"/>
    </source>
</evidence>
<feature type="DNA-binding region" description="H-T-H motif" evidence="5">
    <location>
        <begin position="43"/>
        <end position="62"/>
    </location>
</feature>
<sequence length="212" mass="23094">MDDVDRTPSPKTRGQHAASRATRTAILDAALEVFAEEGFRSGSLRLIAARVGMSEAGLLHHFPSKKALLLAVLERRRESINSMMSSDFTDGEASLRGIVRMAAGLARTRTSVKFFSAISGEAISSSHPAHAYFVARYETLRDQLTTAFDDLLLQGRMRSTIHPRSAAIAAIALMDGLQTQWLLDPEAVDISASLRDHFAALVDIDFDAPVAR</sequence>
<keyword evidence="4" id="KW-0804">Transcription</keyword>
<keyword evidence="2" id="KW-0805">Transcription regulation</keyword>
<reference evidence="8 9" key="1">
    <citation type="submission" date="2018-11" db="EMBL/GenBank/DDBJ databases">
        <title>Sequencing the genomes of 1000 actinobacteria strains.</title>
        <authorList>
            <person name="Klenk H.-P."/>
        </authorList>
    </citation>
    <scope>NUCLEOTIDE SEQUENCE [LARGE SCALE GENOMIC DNA]</scope>
    <source>
        <strain evidence="8 9">DSM 15700</strain>
    </source>
</reference>
<dbReference type="SUPFAM" id="SSF48498">
    <property type="entry name" value="Tetracyclin repressor-like, C-terminal domain"/>
    <property type="match status" value="1"/>
</dbReference>
<evidence type="ECO:0000256" key="1">
    <source>
        <dbReference type="ARBA" id="ARBA00022491"/>
    </source>
</evidence>
<dbReference type="RefSeq" id="WP_123815538.1">
    <property type="nucleotide sequence ID" value="NZ_RKQZ01000001.1"/>
</dbReference>
<accession>A0A3N4Z9X5</accession>
<dbReference type="SUPFAM" id="SSF46689">
    <property type="entry name" value="Homeodomain-like"/>
    <property type="match status" value="1"/>
</dbReference>
<keyword evidence="3 5" id="KW-0238">DNA-binding</keyword>
<feature type="domain" description="HTH tetR-type" evidence="7">
    <location>
        <begin position="20"/>
        <end position="80"/>
    </location>
</feature>